<feature type="domain" description="Transglutaminase-like" evidence="2">
    <location>
        <begin position="181"/>
        <end position="240"/>
    </location>
</feature>
<evidence type="ECO:0000256" key="1">
    <source>
        <dbReference type="SAM" id="SignalP"/>
    </source>
</evidence>
<keyword evidence="1" id="KW-0732">Signal</keyword>
<evidence type="ECO:0000313" key="4">
    <source>
        <dbReference type="Proteomes" id="UP000810252"/>
    </source>
</evidence>
<evidence type="ECO:0000313" key="3">
    <source>
        <dbReference type="EMBL" id="MBO8448093.1"/>
    </source>
</evidence>
<comment type="caution">
    <text evidence="3">The sequence shown here is derived from an EMBL/GenBank/DDBJ whole genome shotgun (WGS) entry which is preliminary data.</text>
</comment>
<proteinExistence type="predicted"/>
<organism evidence="3 4">
    <name type="scientific">Candidatus Cryptobacteroides merdigallinarum</name>
    <dbReference type="NCBI Taxonomy" id="2840770"/>
    <lineage>
        <taxon>Bacteria</taxon>
        <taxon>Pseudomonadati</taxon>
        <taxon>Bacteroidota</taxon>
        <taxon>Bacteroidia</taxon>
        <taxon>Bacteroidales</taxon>
        <taxon>Candidatus Cryptobacteroides</taxon>
    </lineage>
</organism>
<dbReference type="PANTHER" id="PTHR35532:SF5">
    <property type="entry name" value="CARBOHYDRATE-BINDING DOMAIN-CONTAINING PROTEIN"/>
    <property type="match status" value="1"/>
</dbReference>
<evidence type="ECO:0000259" key="2">
    <source>
        <dbReference type="SMART" id="SM00460"/>
    </source>
</evidence>
<sequence length="842" mass="93186">MDNLSRHFLAALLAAASFIFPAAAGDSTDNLQGTAAPIPSDRWETLKAGLPPCVSREISKAEQAELTEEESVYLEFLYRSMPLPDMAGYPFEYWLANVREAIKARKAVSWEIPEREFRHFVLPVRVNNEALDDFRTLYADTLRARVQGMTAEQAALEINHWCHEMATYAPSDARTLPPTATIAAGLGRCGEESVLAVAALRAAGIPARQVYTPRWAHTDDNHAWVEVFVDGRWHFMGACEPEPVLDLAWFNAPVSRAMLLHTLAFGDYRGPEDVIRRTRSFTEINVIKSYIPTRRTTVRVLDTDGRPVPGAEVEFKIYNYAEFYTVAKAVSDGDGKAGLDTGCGDMLVWAHKDGRFGIARASGETTDIVLDHNTGDSFGLDFEIVPPPEDPIPSSATPEAVQRNTLRLAYEDSLRNARPKGNAAVLDAFRQKYPGAKAEELLGSLSSKDLVDVRADVLEDAMAHCPGEFVLYRDCPRVSYEPLLPYFREIGEGFHAGTAREIFAWTLANVEVSDSLNPQLIYIPPVTVWRTRTADSRSRDIFFVAACRSKGIEARIDSVTGKTQYREDGLWKDVRWTEETPETARYGEARATYSPVSWLGDPLYYRHFTLSRIEDGTASLLTFDESGESSWKGLLSEPRKLEEGYYMLTSGIRKADGSVSAHLEFFEVTQGASATVPLVLRHTAGEIAVIGNIDAEAAFIPEGIRAEDTAASAEPQTILSATGRGYFMLALVQDFSEPSIHALRQLASMPDVLDAWGRQIIVLGADEDGCRRMDGYLADVANVHYGTDPDGRIRKMIADGCMIDSLRLPVVVIADSFGRVVYCSQGYNTSLSEQLKTVISRL</sequence>
<feature type="chain" id="PRO_5038431218" evidence="1">
    <location>
        <begin position="25"/>
        <end position="842"/>
    </location>
</feature>
<dbReference type="EMBL" id="JADIMQ010000033">
    <property type="protein sequence ID" value="MBO8448093.1"/>
    <property type="molecule type" value="Genomic_DNA"/>
</dbReference>
<dbReference type="AlphaFoldDB" id="A0A9D9EIG8"/>
<dbReference type="InterPro" id="IPR038765">
    <property type="entry name" value="Papain-like_cys_pep_sf"/>
</dbReference>
<accession>A0A9D9EIG8</accession>
<protein>
    <submittedName>
        <fullName evidence="3">Transglutaminase domain-containing protein</fullName>
    </submittedName>
</protein>
<dbReference type="Gene3D" id="3.10.620.30">
    <property type="match status" value="1"/>
</dbReference>
<dbReference type="InterPro" id="IPR002931">
    <property type="entry name" value="Transglutaminase-like"/>
</dbReference>
<feature type="signal peptide" evidence="1">
    <location>
        <begin position="1"/>
        <end position="24"/>
    </location>
</feature>
<reference evidence="3" key="1">
    <citation type="submission" date="2020-10" db="EMBL/GenBank/DDBJ databases">
        <authorList>
            <person name="Gilroy R."/>
        </authorList>
    </citation>
    <scope>NUCLEOTIDE SEQUENCE</scope>
    <source>
        <strain evidence="3">20514</strain>
    </source>
</reference>
<dbReference type="Proteomes" id="UP000810252">
    <property type="component" value="Unassembled WGS sequence"/>
</dbReference>
<dbReference type="SMART" id="SM00460">
    <property type="entry name" value="TGc"/>
    <property type="match status" value="1"/>
</dbReference>
<dbReference type="Gene3D" id="2.60.40.1120">
    <property type="entry name" value="Carboxypeptidase-like, regulatory domain"/>
    <property type="match status" value="1"/>
</dbReference>
<gene>
    <name evidence="3" type="ORF">IAC29_02335</name>
</gene>
<name>A0A9D9EIG8_9BACT</name>
<dbReference type="PANTHER" id="PTHR35532">
    <property type="entry name" value="SIMILAR TO POLYHYDROXYALKANOATE DEPOLYMERASE"/>
    <property type="match status" value="1"/>
</dbReference>
<reference evidence="3" key="2">
    <citation type="journal article" date="2021" name="PeerJ">
        <title>Extensive microbial diversity within the chicken gut microbiome revealed by metagenomics and culture.</title>
        <authorList>
            <person name="Gilroy R."/>
            <person name="Ravi A."/>
            <person name="Getino M."/>
            <person name="Pursley I."/>
            <person name="Horton D.L."/>
            <person name="Alikhan N.F."/>
            <person name="Baker D."/>
            <person name="Gharbi K."/>
            <person name="Hall N."/>
            <person name="Watson M."/>
            <person name="Adriaenssens E.M."/>
            <person name="Foster-Nyarko E."/>
            <person name="Jarju S."/>
            <person name="Secka A."/>
            <person name="Antonio M."/>
            <person name="Oren A."/>
            <person name="Chaudhuri R.R."/>
            <person name="La Ragione R."/>
            <person name="Hildebrand F."/>
            <person name="Pallen M.J."/>
        </authorList>
    </citation>
    <scope>NUCLEOTIDE SEQUENCE</scope>
    <source>
        <strain evidence="3">20514</strain>
    </source>
</reference>
<dbReference type="Pfam" id="PF01841">
    <property type="entry name" value="Transglut_core"/>
    <property type="match status" value="1"/>
</dbReference>
<dbReference type="SUPFAM" id="SSF54001">
    <property type="entry name" value="Cysteine proteinases"/>
    <property type="match status" value="1"/>
</dbReference>